<evidence type="ECO:0000256" key="8">
    <source>
        <dbReference type="RuleBase" id="RU362042"/>
    </source>
</evidence>
<evidence type="ECO:0000259" key="9">
    <source>
        <dbReference type="Pfam" id="PF10502"/>
    </source>
</evidence>
<dbReference type="PRINTS" id="PR00727">
    <property type="entry name" value="LEADERPTASE"/>
</dbReference>
<feature type="transmembrane region" description="Helical" evidence="8">
    <location>
        <begin position="21"/>
        <end position="44"/>
    </location>
</feature>
<evidence type="ECO:0000256" key="7">
    <source>
        <dbReference type="PIRSR" id="PIRSR600223-1"/>
    </source>
</evidence>
<dbReference type="PROSITE" id="PS00501">
    <property type="entry name" value="SPASE_I_1"/>
    <property type="match status" value="1"/>
</dbReference>
<dbReference type="Gene3D" id="2.10.109.10">
    <property type="entry name" value="Umud Fragment, subunit A"/>
    <property type="match status" value="1"/>
</dbReference>
<keyword evidence="8" id="KW-0472">Membrane</keyword>
<comment type="similarity">
    <text evidence="3 8">Belongs to the peptidase S26 family.</text>
</comment>
<dbReference type="STRING" id="1121881.SAMN02745225_02005"/>
<accession>A0A1M4XFF9</accession>
<protein>
    <recommendedName>
        <fullName evidence="4 8">Signal peptidase I</fullName>
        <ecNumber evidence="4 8">3.4.21.89</ecNumber>
    </recommendedName>
</protein>
<dbReference type="GO" id="GO:0004252">
    <property type="term" value="F:serine-type endopeptidase activity"/>
    <property type="evidence" value="ECO:0007669"/>
    <property type="project" value="InterPro"/>
</dbReference>
<dbReference type="AlphaFoldDB" id="A0A1M4XFF9"/>
<evidence type="ECO:0000313" key="10">
    <source>
        <dbReference type="EMBL" id="SHE92255.1"/>
    </source>
</evidence>
<keyword evidence="8" id="KW-0812">Transmembrane</keyword>
<comment type="catalytic activity">
    <reaction evidence="1 8">
        <text>Cleavage of hydrophobic, N-terminal signal or leader sequences from secreted and periplasmic proteins.</text>
        <dbReference type="EC" id="3.4.21.89"/>
    </reaction>
</comment>
<dbReference type="Pfam" id="PF10502">
    <property type="entry name" value="Peptidase_S26"/>
    <property type="match status" value="1"/>
</dbReference>
<keyword evidence="6 8" id="KW-0378">Hydrolase</keyword>
<dbReference type="InterPro" id="IPR019533">
    <property type="entry name" value="Peptidase_S26"/>
</dbReference>
<dbReference type="GO" id="GO:0006465">
    <property type="term" value="P:signal peptide processing"/>
    <property type="evidence" value="ECO:0007669"/>
    <property type="project" value="InterPro"/>
</dbReference>
<proteinExistence type="inferred from homology"/>
<dbReference type="GO" id="GO:0009003">
    <property type="term" value="F:signal peptidase activity"/>
    <property type="evidence" value="ECO:0007669"/>
    <property type="project" value="UniProtKB-EC"/>
</dbReference>
<gene>
    <name evidence="10" type="ORF">SAMN02745225_02005</name>
</gene>
<evidence type="ECO:0000313" key="11">
    <source>
        <dbReference type="Proteomes" id="UP000184295"/>
    </source>
</evidence>
<dbReference type="EMBL" id="FQUL01000038">
    <property type="protein sequence ID" value="SHE92255.1"/>
    <property type="molecule type" value="Genomic_DNA"/>
</dbReference>
<dbReference type="PANTHER" id="PTHR43390:SF1">
    <property type="entry name" value="CHLOROPLAST PROCESSING PEPTIDASE"/>
    <property type="match status" value="1"/>
</dbReference>
<feature type="domain" description="Peptidase S26" evidence="9">
    <location>
        <begin position="19"/>
        <end position="178"/>
    </location>
</feature>
<keyword evidence="5 8" id="KW-0645">Protease</keyword>
<dbReference type="RefSeq" id="WP_072792009.1">
    <property type="nucleotide sequence ID" value="NZ_FQUL01000038.1"/>
</dbReference>
<name>A0A1M4XFF9_9ACTN</name>
<sequence>MEPQSKSKGKRKSLVRTLSEWLTIGIIAFLLALVVRAFVFQSYYIPSGSMLPTLQIGDRILVDKLSYDLHSIHEGDIVVFRKPTSDTDSAGITDLVKRVIGLPGQKISEVNGQVYINGKLLKEPFLPKSALTFHLATQTVPKGDVFVMGDNRMNSKDSRYFGPISEKLIVGKVVMIFWPPSQFKLYF</sequence>
<organism evidence="10 11">
    <name type="scientific">Ferrithrix thermotolerans DSM 19514</name>
    <dbReference type="NCBI Taxonomy" id="1121881"/>
    <lineage>
        <taxon>Bacteria</taxon>
        <taxon>Bacillati</taxon>
        <taxon>Actinomycetota</taxon>
        <taxon>Acidimicrobiia</taxon>
        <taxon>Acidimicrobiales</taxon>
        <taxon>Acidimicrobiaceae</taxon>
        <taxon>Ferrithrix</taxon>
    </lineage>
</organism>
<evidence type="ECO:0000256" key="6">
    <source>
        <dbReference type="ARBA" id="ARBA00022801"/>
    </source>
</evidence>
<dbReference type="OrthoDB" id="9815782at2"/>
<dbReference type="EC" id="3.4.21.89" evidence="4 8"/>
<dbReference type="InterPro" id="IPR000223">
    <property type="entry name" value="Pept_S26A_signal_pept_1"/>
</dbReference>
<evidence type="ECO:0000256" key="1">
    <source>
        <dbReference type="ARBA" id="ARBA00000677"/>
    </source>
</evidence>
<feature type="active site" evidence="7">
    <location>
        <position position="49"/>
    </location>
</feature>
<dbReference type="Proteomes" id="UP000184295">
    <property type="component" value="Unassembled WGS sequence"/>
</dbReference>
<reference evidence="11" key="1">
    <citation type="submission" date="2016-11" db="EMBL/GenBank/DDBJ databases">
        <authorList>
            <person name="Varghese N."/>
            <person name="Submissions S."/>
        </authorList>
    </citation>
    <scope>NUCLEOTIDE SEQUENCE [LARGE SCALE GENOMIC DNA]</scope>
    <source>
        <strain evidence="11">DSM 19514</strain>
    </source>
</reference>
<keyword evidence="8" id="KW-1133">Transmembrane helix</keyword>
<dbReference type="InterPro" id="IPR036286">
    <property type="entry name" value="LexA/Signal_pep-like_sf"/>
</dbReference>
<keyword evidence="11" id="KW-1185">Reference proteome</keyword>
<dbReference type="InterPro" id="IPR019758">
    <property type="entry name" value="Pept_S26A_signal_pept_1_CS"/>
</dbReference>
<evidence type="ECO:0000256" key="3">
    <source>
        <dbReference type="ARBA" id="ARBA00009370"/>
    </source>
</evidence>
<evidence type="ECO:0000256" key="2">
    <source>
        <dbReference type="ARBA" id="ARBA00004401"/>
    </source>
</evidence>
<dbReference type="CDD" id="cd06530">
    <property type="entry name" value="S26_SPase_I"/>
    <property type="match status" value="1"/>
</dbReference>
<feature type="active site" evidence="7">
    <location>
        <position position="97"/>
    </location>
</feature>
<evidence type="ECO:0000256" key="4">
    <source>
        <dbReference type="ARBA" id="ARBA00013208"/>
    </source>
</evidence>
<dbReference type="PROSITE" id="PS00761">
    <property type="entry name" value="SPASE_I_3"/>
    <property type="match status" value="1"/>
</dbReference>
<dbReference type="SUPFAM" id="SSF51306">
    <property type="entry name" value="LexA/Signal peptidase"/>
    <property type="match status" value="1"/>
</dbReference>
<comment type="subcellular location">
    <subcellularLocation>
        <location evidence="2">Cell membrane</location>
        <topology evidence="2">Single-pass type II membrane protein</topology>
    </subcellularLocation>
    <subcellularLocation>
        <location evidence="8">Membrane</location>
        <topology evidence="8">Single-pass type II membrane protein</topology>
    </subcellularLocation>
</comment>
<dbReference type="NCBIfam" id="TIGR02227">
    <property type="entry name" value="sigpep_I_bact"/>
    <property type="match status" value="1"/>
</dbReference>
<dbReference type="InterPro" id="IPR019756">
    <property type="entry name" value="Pept_S26A_signal_pept_1_Ser-AS"/>
</dbReference>
<evidence type="ECO:0000256" key="5">
    <source>
        <dbReference type="ARBA" id="ARBA00022670"/>
    </source>
</evidence>
<dbReference type="PANTHER" id="PTHR43390">
    <property type="entry name" value="SIGNAL PEPTIDASE I"/>
    <property type="match status" value="1"/>
</dbReference>
<dbReference type="GO" id="GO:0005886">
    <property type="term" value="C:plasma membrane"/>
    <property type="evidence" value="ECO:0007669"/>
    <property type="project" value="UniProtKB-SubCell"/>
</dbReference>